<dbReference type="Pfam" id="PF04773">
    <property type="entry name" value="FecR"/>
    <property type="match status" value="1"/>
</dbReference>
<accession>A0AA87SVD0</accession>
<comment type="caution">
    <text evidence="2">The sequence shown here is derived from an EMBL/GenBank/DDBJ whole genome shotgun (WGS) entry which is preliminary data.</text>
</comment>
<proteinExistence type="predicted"/>
<evidence type="ECO:0000313" key="2">
    <source>
        <dbReference type="EMBL" id="EKR98816.1"/>
    </source>
</evidence>
<reference evidence="2 3" key="1">
    <citation type="journal article" date="2014" name="Int. J. Syst. Evol. Microbiol.">
        <title>Leptospira mayottensis sp. nov., a pathogenic species of the genus Leptospira isolated from humans.</title>
        <authorList>
            <person name="Bourhy P."/>
            <person name="Collet L."/>
            <person name="Brisse S."/>
            <person name="Picardeau M."/>
        </authorList>
    </citation>
    <scope>NUCLEOTIDE SEQUENCE [LARGE SCALE GENOMIC DNA]</scope>
    <source>
        <strain evidence="2 3">200901122</strain>
    </source>
</reference>
<feature type="domain" description="FecR protein" evidence="1">
    <location>
        <begin position="98"/>
        <end position="177"/>
    </location>
</feature>
<dbReference type="PANTHER" id="PTHR38731:SF1">
    <property type="entry name" value="FECR PROTEIN DOMAIN-CONTAINING PROTEIN"/>
    <property type="match status" value="1"/>
</dbReference>
<evidence type="ECO:0000313" key="3">
    <source>
        <dbReference type="Proteomes" id="UP000001343"/>
    </source>
</evidence>
<dbReference type="PANTHER" id="PTHR38731">
    <property type="entry name" value="LIPL45-RELATED LIPOPROTEIN-RELATED"/>
    <property type="match status" value="1"/>
</dbReference>
<evidence type="ECO:0000259" key="1">
    <source>
        <dbReference type="Pfam" id="PF04773"/>
    </source>
</evidence>
<organism evidence="2 3">
    <name type="scientific">Leptospira mayottensis 200901122</name>
    <dbReference type="NCBI Taxonomy" id="1193010"/>
    <lineage>
        <taxon>Bacteria</taxon>
        <taxon>Pseudomonadati</taxon>
        <taxon>Spirochaetota</taxon>
        <taxon>Spirochaetia</taxon>
        <taxon>Leptospirales</taxon>
        <taxon>Leptospiraceae</taxon>
        <taxon>Leptospira</taxon>
    </lineage>
</organism>
<dbReference type="Gene3D" id="2.60.120.1440">
    <property type="match status" value="1"/>
</dbReference>
<dbReference type="InterPro" id="IPR006860">
    <property type="entry name" value="FecR"/>
</dbReference>
<dbReference type="Proteomes" id="UP000001343">
    <property type="component" value="Unassembled WGS sequence"/>
</dbReference>
<dbReference type="EMBL" id="AKWM02000067">
    <property type="protein sequence ID" value="EKR98816.1"/>
    <property type="molecule type" value="Genomic_DNA"/>
</dbReference>
<dbReference type="AlphaFoldDB" id="A0AA87SVD0"/>
<protein>
    <submittedName>
        <fullName evidence="2">Sigma factor regulatory protein, FecR/PupR family</fullName>
    </submittedName>
</protein>
<name>A0AA87SVD0_9LEPT</name>
<sequence length="268" mass="30166">MYSKFKNIPKIFRLPFWNPETSMDSFQIRISWIGEFMKKISMILIVVCISGLGSYCGKNQPNRTKGVIAFIKGEVSVQRGEQNLKATVSQEILNGDIVITGAKSVASLVFSGNSYLIEIQSDSRFQVKEEGDEKTFFQDKGSSWILTNKLVKGEKMSLHTPTTTAGVRGTKFYTSVYGDMTFTCHCEGHIELENNQNHTKKINDSDYLSVTKGNKTIYITPSDLQKLNVPYVHNHSEIEDSPVGGQNKMTLEQFQAINELVKKKLESL</sequence>
<gene>
    <name evidence="2" type="ORF">LEP1GSC125_0313</name>
</gene>